<evidence type="ECO:0000313" key="8">
    <source>
        <dbReference type="Proteomes" id="UP001632037"/>
    </source>
</evidence>
<evidence type="ECO:0000313" key="7">
    <source>
        <dbReference type="EMBL" id="KAL3659868.1"/>
    </source>
</evidence>
<dbReference type="InterPro" id="IPR013083">
    <property type="entry name" value="Znf_RING/FYVE/PHD"/>
</dbReference>
<feature type="domain" description="FYVE-type" evidence="6">
    <location>
        <begin position="356"/>
        <end position="412"/>
    </location>
</feature>
<dbReference type="SUPFAM" id="SSF57903">
    <property type="entry name" value="FYVE/PHD zinc finger"/>
    <property type="match status" value="1"/>
</dbReference>
<dbReference type="PANTHER" id="PTHR43102">
    <property type="entry name" value="SLR1143 PROTEIN"/>
    <property type="match status" value="1"/>
</dbReference>
<dbReference type="InterPro" id="IPR011011">
    <property type="entry name" value="Znf_FYVE_PHD"/>
</dbReference>
<dbReference type="EMBL" id="JBIMZQ010000044">
    <property type="protein sequence ID" value="KAL3659868.1"/>
    <property type="molecule type" value="Genomic_DNA"/>
</dbReference>
<evidence type="ECO:0000256" key="3">
    <source>
        <dbReference type="ARBA" id="ARBA00022833"/>
    </source>
</evidence>
<accession>A0ABD3EZG0</accession>
<reference evidence="7 8" key="1">
    <citation type="submission" date="2024-09" db="EMBL/GenBank/DDBJ databases">
        <title>Genome sequencing and assembly of Phytophthora oleae, isolate VK10A, causative agent of rot of olive drupes.</title>
        <authorList>
            <person name="Conti Taguali S."/>
            <person name="Riolo M."/>
            <person name="La Spada F."/>
            <person name="Cacciola S.O."/>
            <person name="Dionisio G."/>
        </authorList>
    </citation>
    <scope>NUCLEOTIDE SEQUENCE [LARGE SCALE GENOMIC DNA]</scope>
    <source>
        <strain evidence="7 8">VK10A</strain>
    </source>
</reference>
<dbReference type="InterPro" id="IPR017455">
    <property type="entry name" value="Znf_FYVE-rel"/>
</dbReference>
<gene>
    <name evidence="7" type="ORF">V7S43_015170</name>
</gene>
<keyword evidence="1" id="KW-0479">Metal-binding</keyword>
<name>A0ABD3EZG0_9STRA</name>
<evidence type="ECO:0000259" key="6">
    <source>
        <dbReference type="PROSITE" id="PS50178"/>
    </source>
</evidence>
<evidence type="ECO:0000256" key="1">
    <source>
        <dbReference type="ARBA" id="ARBA00022723"/>
    </source>
</evidence>
<comment type="caution">
    <text evidence="7">The sequence shown here is derived from an EMBL/GenBank/DDBJ whole genome shotgun (WGS) entry which is preliminary data.</text>
</comment>
<evidence type="ECO:0000256" key="4">
    <source>
        <dbReference type="PROSITE-ProRule" id="PRU00091"/>
    </source>
</evidence>
<dbReference type="GO" id="GO:0008270">
    <property type="term" value="F:zinc ion binding"/>
    <property type="evidence" value="ECO:0007669"/>
    <property type="project" value="UniProtKB-KW"/>
</dbReference>
<dbReference type="PANTHER" id="PTHR43102:SF2">
    <property type="entry name" value="GAF DOMAIN-CONTAINING PROTEIN"/>
    <property type="match status" value="1"/>
</dbReference>
<keyword evidence="8" id="KW-1185">Reference proteome</keyword>
<dbReference type="Pfam" id="PF01363">
    <property type="entry name" value="FYVE"/>
    <property type="match status" value="1"/>
</dbReference>
<dbReference type="Gene3D" id="3.30.450.40">
    <property type="match status" value="1"/>
</dbReference>
<proteinExistence type="predicted"/>
<dbReference type="Gene3D" id="3.30.40.10">
    <property type="entry name" value="Zinc/RING finger domain, C3HC4 (zinc finger)"/>
    <property type="match status" value="1"/>
</dbReference>
<organism evidence="7 8">
    <name type="scientific">Phytophthora oleae</name>
    <dbReference type="NCBI Taxonomy" id="2107226"/>
    <lineage>
        <taxon>Eukaryota</taxon>
        <taxon>Sar</taxon>
        <taxon>Stramenopiles</taxon>
        <taxon>Oomycota</taxon>
        <taxon>Peronosporomycetes</taxon>
        <taxon>Peronosporales</taxon>
        <taxon>Peronosporaceae</taxon>
        <taxon>Phytophthora</taxon>
    </lineage>
</organism>
<dbReference type="Proteomes" id="UP001632037">
    <property type="component" value="Unassembled WGS sequence"/>
</dbReference>
<evidence type="ECO:0000256" key="2">
    <source>
        <dbReference type="ARBA" id="ARBA00022771"/>
    </source>
</evidence>
<dbReference type="PROSITE" id="PS50178">
    <property type="entry name" value="ZF_FYVE"/>
    <property type="match status" value="1"/>
</dbReference>
<dbReference type="Pfam" id="PF01590">
    <property type="entry name" value="GAF"/>
    <property type="match status" value="1"/>
</dbReference>
<dbReference type="InterPro" id="IPR029016">
    <property type="entry name" value="GAF-like_dom_sf"/>
</dbReference>
<dbReference type="SUPFAM" id="SSF55781">
    <property type="entry name" value="GAF domain-like"/>
    <property type="match status" value="1"/>
</dbReference>
<keyword evidence="3" id="KW-0862">Zinc</keyword>
<keyword evidence="2 4" id="KW-0863">Zinc-finger</keyword>
<feature type="region of interest" description="Disordered" evidence="5">
    <location>
        <begin position="1"/>
        <end position="24"/>
    </location>
</feature>
<dbReference type="InterPro" id="IPR000306">
    <property type="entry name" value="Znf_FYVE"/>
</dbReference>
<dbReference type="InterPro" id="IPR003018">
    <property type="entry name" value="GAF"/>
</dbReference>
<feature type="region of interest" description="Disordered" evidence="5">
    <location>
        <begin position="285"/>
        <end position="307"/>
    </location>
</feature>
<evidence type="ECO:0000256" key="5">
    <source>
        <dbReference type="SAM" id="MobiDB-lite"/>
    </source>
</evidence>
<protein>
    <recommendedName>
        <fullName evidence="6">FYVE-type domain-containing protein</fullName>
    </recommendedName>
</protein>
<dbReference type="AlphaFoldDB" id="A0ABD3EZG0"/>
<sequence length="737" mass="82869">MRGGNASRRHTEPPRGSIAVGEGENEPTGLMAKIYGRERLVFSRQQICDDLLDSLPKLHAALRSKPFKNEQLWRRTSSENAKVKTFELVGMPPNDGAVDGTDVSCALAASTQLQCHLNEVLNVLVSQKSSDYEATMQALSGKRFEAGELLYSERCRLLSDGGSSQALLGVQMTTVRPSWKLLLTPSHLCHPEHPSTQRLCFASLTHRYTGADRAVHVLKTLPKRIHDQIIPRDYHSALRGDVDHLGIAFDIDSKTVETGDRTERRVTRIFAHAYVASPRLESSAALDHRNGRPRSRTSPELWDQRGPSIVNPESKHVLALLTSQLKEFERVIGRRRFGFQSFIYFQPPSESSTLPNTCQICLRRFSLFRREFYCQICGHLACGECSQLYEVEARVGQVRKNCVCLSCVVRVDSCTFADEDILAALGPTVVPLRRSSEWFRAFSGSEEVDERSENLVELGRILLETTRQQKESMRTQLERHANQTLRDSQHKFPSSSLKTAELVRDYRYTFDASITTYEGHPLPPSPSAAREARRLHHIQASGVLEPEYDHSALDLLAQVAAQRLNCPIGFVSLIDDSLFHSVGTFPPRKFGLQAPRTESMCSHTVYADKPLVIKNAQCDLRFAQLPVVRDHGIQFYFGFPIRAPDGSIVASLCTSDRVPHNNISTADYAIMQTLADVASQLVAPRDRVVSVPYQPRVRSLSNCRMKQRTRSNRRVKREPSVTTITTVTRRLDNIHCV</sequence>